<dbReference type="InterPro" id="IPR007163">
    <property type="entry name" value="VCA0040-like"/>
</dbReference>
<feature type="transmembrane region" description="Helical" evidence="1">
    <location>
        <begin position="112"/>
        <end position="129"/>
    </location>
</feature>
<evidence type="ECO:0000256" key="1">
    <source>
        <dbReference type="SAM" id="Phobius"/>
    </source>
</evidence>
<evidence type="ECO:0000313" key="2">
    <source>
        <dbReference type="EMBL" id="MCP1102302.1"/>
    </source>
</evidence>
<dbReference type="RefSeq" id="WP_262066085.1">
    <property type="nucleotide sequence ID" value="NZ_JAMXOD010000009.1"/>
</dbReference>
<feature type="transmembrane region" description="Helical" evidence="1">
    <location>
        <begin position="141"/>
        <end position="160"/>
    </location>
</feature>
<dbReference type="PANTHER" id="PTHR37308:SF1">
    <property type="entry name" value="POLYPRENYL-PHOSPHATE TRANSPORTER"/>
    <property type="match status" value="1"/>
</dbReference>
<proteinExistence type="predicted"/>
<keyword evidence="3" id="KW-1185">Reference proteome</keyword>
<feature type="transmembrane region" description="Helical" evidence="1">
    <location>
        <begin position="52"/>
        <end position="72"/>
    </location>
</feature>
<gene>
    <name evidence="2" type="ORF">NK125_07760</name>
</gene>
<feature type="transmembrane region" description="Helical" evidence="1">
    <location>
        <begin position="12"/>
        <end position="31"/>
    </location>
</feature>
<evidence type="ECO:0000313" key="3">
    <source>
        <dbReference type="Proteomes" id="UP001523566"/>
    </source>
</evidence>
<dbReference type="PANTHER" id="PTHR37308">
    <property type="entry name" value="INTEGRAL MEMBRANE PROTEIN"/>
    <property type="match status" value="1"/>
</dbReference>
<keyword evidence="1" id="KW-0472">Membrane</keyword>
<feature type="transmembrane region" description="Helical" evidence="1">
    <location>
        <begin position="244"/>
        <end position="264"/>
    </location>
</feature>
<keyword evidence="1" id="KW-0812">Transmembrane</keyword>
<accession>A0ABT1EBJ2</accession>
<feature type="transmembrane region" description="Helical" evidence="1">
    <location>
        <begin position="220"/>
        <end position="238"/>
    </location>
</feature>
<comment type="caution">
    <text evidence="2">The sequence shown here is derived from an EMBL/GenBank/DDBJ whole genome shotgun (WGS) entry which is preliminary data.</text>
</comment>
<reference evidence="2 3" key="1">
    <citation type="journal article" date="2022" name="Genome Biol. Evol.">
        <title>Host diet, physiology and behaviors set the stage for Lachnospiraceae cladogenesis.</title>
        <authorList>
            <person name="Vera-Ponce De Leon A."/>
            <person name="Schneider M."/>
            <person name="Jahnes B.C."/>
            <person name="Sadowski V."/>
            <person name="Camuy-Velez L.A."/>
            <person name="Duan J."/>
            <person name="Sabree Z.L."/>
        </authorList>
    </citation>
    <scope>NUCLEOTIDE SEQUENCE [LARGE SCALE GENOMIC DNA]</scope>
    <source>
        <strain evidence="2 3">PAL113</strain>
    </source>
</reference>
<protein>
    <submittedName>
        <fullName evidence="2">DUF368 domain-containing protein</fullName>
    </submittedName>
</protein>
<dbReference type="Pfam" id="PF04018">
    <property type="entry name" value="VCA0040-like"/>
    <property type="match status" value="1"/>
</dbReference>
<keyword evidence="1" id="KW-1133">Transmembrane helix</keyword>
<feature type="transmembrane region" description="Helical" evidence="1">
    <location>
        <begin position="189"/>
        <end position="208"/>
    </location>
</feature>
<organism evidence="2 3">
    <name type="scientific">Aequitasia blattaphilus</name>
    <dbReference type="NCBI Taxonomy" id="2949332"/>
    <lineage>
        <taxon>Bacteria</taxon>
        <taxon>Bacillati</taxon>
        <taxon>Bacillota</taxon>
        <taxon>Clostridia</taxon>
        <taxon>Lachnospirales</taxon>
        <taxon>Lachnospiraceae</taxon>
        <taxon>Aequitasia</taxon>
    </lineage>
</organism>
<dbReference type="EMBL" id="JAMZFW010000009">
    <property type="protein sequence ID" value="MCP1102302.1"/>
    <property type="molecule type" value="Genomic_DNA"/>
</dbReference>
<name>A0ABT1EBJ2_9FIRM</name>
<dbReference type="Proteomes" id="UP001523566">
    <property type="component" value="Unassembled WGS sequence"/>
</dbReference>
<feature type="transmembrane region" description="Helical" evidence="1">
    <location>
        <begin position="84"/>
        <end position="100"/>
    </location>
</feature>
<sequence>MLEIMTVMKGFVVGAFMLVPGVSGGTMCMVFKVYDRLIESVSRFTDNVKKNFFFLIQFVLGAGVAFLLLSKVVTGLNIAFPKEVAFFVMGAIAAGLPVIYKEAKVEKLSPKILFYGALGLLIVFLFTRLPKNLFTVTDLNLVTVIIQIFAGVLGALGLILPGISFSAMLYMMGVYNFIYGAIGDRNFLVLIPFGIGMLLGVILLTRILELAMKKHPTPTYLVIIGFVIGSIGDIIKEMDGLPKGSQWVVCIVTFIVGFVSIYLMGKWEERKMKNEI</sequence>